<gene>
    <name evidence="2" type="ORF">VAZ01S_032_00170</name>
</gene>
<protein>
    <submittedName>
        <fullName evidence="2">Uncharacterized protein</fullName>
    </submittedName>
</protein>
<evidence type="ECO:0000313" key="2">
    <source>
        <dbReference type="EMBL" id="GAD75873.1"/>
    </source>
</evidence>
<dbReference type="EMBL" id="BATL01000032">
    <property type="protein sequence ID" value="GAD75873.1"/>
    <property type="molecule type" value="Genomic_DNA"/>
</dbReference>
<keyword evidence="1" id="KW-0732">Signal</keyword>
<proteinExistence type="predicted"/>
<evidence type="ECO:0000313" key="3">
    <source>
        <dbReference type="Proteomes" id="UP000016567"/>
    </source>
</evidence>
<feature type="chain" id="PRO_5004639284" evidence="1">
    <location>
        <begin position="23"/>
        <end position="133"/>
    </location>
</feature>
<dbReference type="Proteomes" id="UP000016567">
    <property type="component" value="Unassembled WGS sequence"/>
</dbReference>
<organism evidence="2 3">
    <name type="scientific">Vibrio azureus NBRC 104587</name>
    <dbReference type="NCBI Taxonomy" id="1219077"/>
    <lineage>
        <taxon>Bacteria</taxon>
        <taxon>Pseudomonadati</taxon>
        <taxon>Pseudomonadota</taxon>
        <taxon>Gammaproteobacteria</taxon>
        <taxon>Vibrionales</taxon>
        <taxon>Vibrionaceae</taxon>
        <taxon>Vibrio</taxon>
    </lineage>
</organism>
<dbReference type="AlphaFoldDB" id="U3CBZ2"/>
<feature type="signal peptide" evidence="1">
    <location>
        <begin position="1"/>
        <end position="22"/>
    </location>
</feature>
<evidence type="ECO:0000256" key="1">
    <source>
        <dbReference type="SAM" id="SignalP"/>
    </source>
</evidence>
<accession>U3CBZ2</accession>
<name>U3CBZ2_9VIBR</name>
<sequence>MQTKIFTFFLLSFSLLSFNSRADSATVYCATIDGNAWDWLYDESGDYTSVQGQWGTQKVNRSRSFVFFDISYNDYVKYQKQCEKEGMVPQPATSRHSDWYIFRINFANGKKIFAQGYYSLLRSMDDAFIYRVQ</sequence>
<dbReference type="RefSeq" id="WP_021709628.1">
    <property type="nucleotide sequence ID" value="NZ_BAOB01000168.1"/>
</dbReference>
<reference evidence="2 3" key="1">
    <citation type="submission" date="2013-09" db="EMBL/GenBank/DDBJ databases">
        <title>Whole genome shotgun sequence of Vibrio azureus NBRC 104587.</title>
        <authorList>
            <person name="Isaki S."/>
            <person name="Hosoyama A."/>
            <person name="Numata M."/>
            <person name="Hashimoto M."/>
            <person name="Hosoyama Y."/>
            <person name="Tsuchikane K."/>
            <person name="Noguchi M."/>
            <person name="Hirakata S."/>
            <person name="Ichikawa N."/>
            <person name="Ohji S."/>
            <person name="Yamazoe A."/>
            <person name="Fujita N."/>
        </authorList>
    </citation>
    <scope>NUCLEOTIDE SEQUENCE [LARGE SCALE GENOMIC DNA]</scope>
    <source>
        <strain evidence="2 3">NBRC 104587</strain>
    </source>
</reference>
<dbReference type="eggNOG" id="ENOG502ZWPD">
    <property type="taxonomic scope" value="Bacteria"/>
</dbReference>
<comment type="caution">
    <text evidence="2">The sequence shown here is derived from an EMBL/GenBank/DDBJ whole genome shotgun (WGS) entry which is preliminary data.</text>
</comment>
<dbReference type="OrthoDB" id="5875472at2"/>
<keyword evidence="3" id="KW-1185">Reference proteome</keyword>